<gene>
    <name evidence="1" type="ORF">DOS84_15160</name>
</gene>
<evidence type="ECO:0000313" key="2">
    <source>
        <dbReference type="Proteomes" id="UP000249177"/>
    </source>
</evidence>
<proteinExistence type="predicted"/>
<evidence type="ECO:0000313" key="1">
    <source>
        <dbReference type="EMBL" id="PZX92458.1"/>
    </source>
</evidence>
<dbReference type="Proteomes" id="UP000249177">
    <property type="component" value="Unassembled WGS sequence"/>
</dbReference>
<accession>A0A2W7TQY7</accession>
<reference evidence="1 2" key="1">
    <citation type="submission" date="2018-06" db="EMBL/GenBank/DDBJ databases">
        <title>Flavobacterium sp IMCC34762, genome.</title>
        <authorList>
            <person name="Joung Y."/>
            <person name="Cho J."/>
            <person name="Song J."/>
        </authorList>
    </citation>
    <scope>NUCLEOTIDE SEQUENCE [LARGE SCALE GENOMIC DNA]</scope>
    <source>
        <strain evidence="1 2">IMCC34762</strain>
    </source>
</reference>
<dbReference type="OrthoDB" id="1339001at2"/>
<keyword evidence="2" id="KW-1185">Reference proteome</keyword>
<dbReference type="AlphaFoldDB" id="A0A2W7TQY7"/>
<evidence type="ECO:0008006" key="3">
    <source>
        <dbReference type="Google" id="ProtNLM"/>
    </source>
</evidence>
<name>A0A2W7TQY7_9FLAO</name>
<dbReference type="RefSeq" id="WP_111410965.1">
    <property type="nucleotide sequence ID" value="NZ_QKXH01000010.1"/>
</dbReference>
<protein>
    <recommendedName>
        <fullName evidence="3">Nucleotide-diphospho-sugar transferase domain-containing protein</fullName>
    </recommendedName>
</protein>
<sequence length="267" mass="31704">MIDKSKIAIITTVASFKFYNKTATLFPVGIDKIVIDGTTGMYGLKSIDFMFEKLKNKQYDWIIMADEDVFFYDSDLVFDLIQYMKSNNLDICGVRDGGEIQHRLHNPEAINTFFSILNFKKISDKYNYRSILDCQKYIPKLYANKEYSALKYSYDLQSLKEPYYCFYFWAHLNKFKFLYLDTINPVGNDMIGNVILSPTGEKIAFHSWYARTYEVYEDQTIRLNSFLKDFNIKDALINWREVQVFKKPFFNWKKRAKIFAVKLFKNK</sequence>
<dbReference type="EMBL" id="QKXH01000010">
    <property type="protein sequence ID" value="PZX92458.1"/>
    <property type="molecule type" value="Genomic_DNA"/>
</dbReference>
<organism evidence="1 2">
    <name type="scientific">Flavobacterium aquariorum</name>
    <dbReference type="NCBI Taxonomy" id="2217670"/>
    <lineage>
        <taxon>Bacteria</taxon>
        <taxon>Pseudomonadati</taxon>
        <taxon>Bacteroidota</taxon>
        <taxon>Flavobacteriia</taxon>
        <taxon>Flavobacteriales</taxon>
        <taxon>Flavobacteriaceae</taxon>
        <taxon>Flavobacterium</taxon>
    </lineage>
</organism>
<comment type="caution">
    <text evidence="1">The sequence shown here is derived from an EMBL/GenBank/DDBJ whole genome shotgun (WGS) entry which is preliminary data.</text>
</comment>